<gene>
    <name evidence="2" type="ORF">CUJ83_01795</name>
</gene>
<accession>A0AAP2W4W6</accession>
<feature type="region of interest" description="Disordered" evidence="1">
    <location>
        <begin position="1"/>
        <end position="46"/>
    </location>
</feature>
<evidence type="ECO:0000313" key="2">
    <source>
        <dbReference type="EMBL" id="MCD1293728.1"/>
    </source>
</evidence>
<sequence>METEKKGSMSVKDAGRKGGLSTSKSHDRKFYEMIGHKGGLKGGQRVRELIEKGKETEIRKS</sequence>
<evidence type="ECO:0000313" key="3">
    <source>
        <dbReference type="Proteomes" id="UP001320159"/>
    </source>
</evidence>
<proteinExistence type="predicted"/>
<name>A0AAP2W4W6_9EURY</name>
<dbReference type="AlphaFoldDB" id="A0AAP2W4W6"/>
<feature type="compositionally biased region" description="Basic and acidic residues" evidence="1">
    <location>
        <begin position="24"/>
        <end position="35"/>
    </location>
</feature>
<keyword evidence="3" id="KW-1185">Reference proteome</keyword>
<organism evidence="2 3">
    <name type="scientific">Methanooceanicella nereidis</name>
    <dbReference type="NCBI Taxonomy" id="2052831"/>
    <lineage>
        <taxon>Archaea</taxon>
        <taxon>Methanobacteriati</taxon>
        <taxon>Methanobacteriota</taxon>
        <taxon>Stenosarchaea group</taxon>
        <taxon>Methanomicrobia</taxon>
        <taxon>Methanocellales</taxon>
        <taxon>Methanocellaceae</taxon>
        <taxon>Methanooceanicella</taxon>
    </lineage>
</organism>
<dbReference type="Proteomes" id="UP001320159">
    <property type="component" value="Unassembled WGS sequence"/>
</dbReference>
<protein>
    <submittedName>
        <fullName evidence="2">Em GEA1 (EM1)</fullName>
    </submittedName>
</protein>
<reference evidence="2 3" key="1">
    <citation type="submission" date="2017-11" db="EMBL/GenBank/DDBJ databases">
        <title>Isolation and Characterization of Family Methanocellaceae Species from Potential Methane Hydrate Area Offshore Southwestern Taiwan.</title>
        <authorList>
            <person name="Zhang W.-L."/>
            <person name="Chen W.-C."/>
            <person name="Lai M.-C."/>
            <person name="Chen S.-C."/>
        </authorList>
    </citation>
    <scope>NUCLEOTIDE SEQUENCE [LARGE SCALE GENOMIC DNA]</scope>
    <source>
        <strain evidence="2 3">CWC-04</strain>
    </source>
</reference>
<comment type="caution">
    <text evidence="2">The sequence shown here is derived from an EMBL/GenBank/DDBJ whole genome shotgun (WGS) entry which is preliminary data.</text>
</comment>
<evidence type="ECO:0000256" key="1">
    <source>
        <dbReference type="SAM" id="MobiDB-lite"/>
    </source>
</evidence>
<dbReference type="EMBL" id="PGCK01000001">
    <property type="protein sequence ID" value="MCD1293728.1"/>
    <property type="molecule type" value="Genomic_DNA"/>
</dbReference>